<dbReference type="Proteomes" id="UP000499080">
    <property type="component" value="Unassembled WGS sequence"/>
</dbReference>
<gene>
    <name evidence="1" type="ORF">AVEN_38295_1</name>
</gene>
<organism evidence="1 2">
    <name type="scientific">Araneus ventricosus</name>
    <name type="common">Orbweaver spider</name>
    <name type="synonym">Epeira ventricosa</name>
    <dbReference type="NCBI Taxonomy" id="182803"/>
    <lineage>
        <taxon>Eukaryota</taxon>
        <taxon>Metazoa</taxon>
        <taxon>Ecdysozoa</taxon>
        <taxon>Arthropoda</taxon>
        <taxon>Chelicerata</taxon>
        <taxon>Arachnida</taxon>
        <taxon>Araneae</taxon>
        <taxon>Araneomorphae</taxon>
        <taxon>Entelegynae</taxon>
        <taxon>Araneoidea</taxon>
        <taxon>Araneidae</taxon>
        <taxon>Araneus</taxon>
    </lineage>
</organism>
<proteinExistence type="predicted"/>
<comment type="caution">
    <text evidence="1">The sequence shown here is derived from an EMBL/GenBank/DDBJ whole genome shotgun (WGS) entry which is preliminary data.</text>
</comment>
<name>A0A4Y2E4N4_ARAVE</name>
<evidence type="ECO:0000313" key="1">
    <source>
        <dbReference type="EMBL" id="GBM24102.1"/>
    </source>
</evidence>
<keyword evidence="2" id="KW-1185">Reference proteome</keyword>
<reference evidence="1 2" key="1">
    <citation type="journal article" date="2019" name="Sci. Rep.">
        <title>Orb-weaving spider Araneus ventricosus genome elucidates the spidroin gene catalogue.</title>
        <authorList>
            <person name="Kono N."/>
            <person name="Nakamura H."/>
            <person name="Ohtoshi R."/>
            <person name="Moran D.A.P."/>
            <person name="Shinohara A."/>
            <person name="Yoshida Y."/>
            <person name="Fujiwara M."/>
            <person name="Mori M."/>
            <person name="Tomita M."/>
            <person name="Arakawa K."/>
        </authorList>
    </citation>
    <scope>NUCLEOTIDE SEQUENCE [LARGE SCALE GENOMIC DNA]</scope>
</reference>
<accession>A0A4Y2E4N4</accession>
<dbReference type="AlphaFoldDB" id="A0A4Y2E4N4"/>
<sequence length="177" mass="19851">MYRNVRLDMLKTPILDKDLSNDMPVLRNIQWPPPFLISPLNHISSPKIIIKVSESLEFFSPSKTLGRAERTIILSGALPKGSNTEFFSAAVLPPKGKNVSRVVSGMWGADVAYALPLVYKVKIYFQHKGGHGRSIPLERTSGVNLPKTLVLLGKKMRPQSPPPHWMKKFRPIVTQDQ</sequence>
<protein>
    <submittedName>
        <fullName evidence="1">Uncharacterized protein</fullName>
    </submittedName>
</protein>
<evidence type="ECO:0000313" key="2">
    <source>
        <dbReference type="Proteomes" id="UP000499080"/>
    </source>
</evidence>
<dbReference type="EMBL" id="BGPR01000510">
    <property type="protein sequence ID" value="GBM24102.1"/>
    <property type="molecule type" value="Genomic_DNA"/>
</dbReference>